<comment type="caution">
    <text evidence="3">The sequence shown here is derived from an EMBL/GenBank/DDBJ whole genome shotgun (WGS) entry which is preliminary data.</text>
</comment>
<reference evidence="3" key="1">
    <citation type="submission" date="2023-08" db="EMBL/GenBank/DDBJ databases">
        <authorList>
            <person name="Audoor S."/>
            <person name="Bilcke G."/>
        </authorList>
    </citation>
    <scope>NUCLEOTIDE SEQUENCE</scope>
</reference>
<feature type="domain" description="Exonuclease" evidence="2">
    <location>
        <begin position="71"/>
        <end position="229"/>
    </location>
</feature>
<dbReference type="CDD" id="cd06127">
    <property type="entry name" value="DEDDh"/>
    <property type="match status" value="1"/>
</dbReference>
<keyword evidence="4" id="KW-1185">Reference proteome</keyword>
<feature type="region of interest" description="Disordered" evidence="1">
    <location>
        <begin position="1"/>
        <end position="21"/>
    </location>
</feature>
<feature type="region of interest" description="Disordered" evidence="1">
    <location>
        <begin position="279"/>
        <end position="354"/>
    </location>
</feature>
<name>A0AAD2GD62_9STRA</name>
<proteinExistence type="predicted"/>
<accession>A0AAD2GD62</accession>
<protein>
    <recommendedName>
        <fullName evidence="2">Exonuclease domain-containing protein</fullName>
    </recommendedName>
</protein>
<organism evidence="3 4">
    <name type="scientific">Cylindrotheca closterium</name>
    <dbReference type="NCBI Taxonomy" id="2856"/>
    <lineage>
        <taxon>Eukaryota</taxon>
        <taxon>Sar</taxon>
        <taxon>Stramenopiles</taxon>
        <taxon>Ochrophyta</taxon>
        <taxon>Bacillariophyta</taxon>
        <taxon>Bacillariophyceae</taxon>
        <taxon>Bacillariophycidae</taxon>
        <taxon>Bacillariales</taxon>
        <taxon>Bacillariaceae</taxon>
        <taxon>Cylindrotheca</taxon>
    </lineage>
</organism>
<evidence type="ECO:0000313" key="3">
    <source>
        <dbReference type="EMBL" id="CAJ1968106.1"/>
    </source>
</evidence>
<dbReference type="Gene3D" id="3.30.420.10">
    <property type="entry name" value="Ribonuclease H-like superfamily/Ribonuclease H"/>
    <property type="match status" value="2"/>
</dbReference>
<dbReference type="InterPro" id="IPR012337">
    <property type="entry name" value="RNaseH-like_sf"/>
</dbReference>
<dbReference type="InterPro" id="IPR036397">
    <property type="entry name" value="RNaseH_sf"/>
</dbReference>
<evidence type="ECO:0000256" key="1">
    <source>
        <dbReference type="SAM" id="MobiDB-lite"/>
    </source>
</evidence>
<dbReference type="Proteomes" id="UP001295423">
    <property type="component" value="Unassembled WGS sequence"/>
</dbReference>
<evidence type="ECO:0000259" key="2">
    <source>
        <dbReference type="SMART" id="SM00479"/>
    </source>
</evidence>
<evidence type="ECO:0000313" key="4">
    <source>
        <dbReference type="Proteomes" id="UP001295423"/>
    </source>
</evidence>
<dbReference type="InterPro" id="IPR041670">
    <property type="entry name" value="Znf-CCHC_6"/>
</dbReference>
<dbReference type="AlphaFoldDB" id="A0AAD2GD62"/>
<dbReference type="GO" id="GO:0003676">
    <property type="term" value="F:nucleic acid binding"/>
    <property type="evidence" value="ECO:0007669"/>
    <property type="project" value="InterPro"/>
</dbReference>
<dbReference type="Pfam" id="PF00929">
    <property type="entry name" value="RNase_T"/>
    <property type="match status" value="1"/>
</dbReference>
<dbReference type="SUPFAM" id="SSF53098">
    <property type="entry name" value="Ribonuclease H-like"/>
    <property type="match status" value="1"/>
</dbReference>
<dbReference type="InterPro" id="IPR013520">
    <property type="entry name" value="Ribonucl_H"/>
</dbReference>
<dbReference type="Pfam" id="PF15288">
    <property type="entry name" value="zf-CCHC_6"/>
    <property type="match status" value="1"/>
</dbReference>
<gene>
    <name evidence="3" type="ORF">CYCCA115_LOCUS23086</name>
</gene>
<sequence>MTPSGSPKVAEAAAKTKPRKPPKCSACGLVGHRKNSLDCPCKHQNLTPTDVPNTPRGNQVLASVATIIKVIYIIYDIETTGFSKILNEIIELYAIGLDNEGDELAGTGPFYSLVKPRQGVSDSIAIHGITDAKLRNKSDFKTVGNAFMTWIKKNIGNDPCTKIDPYLWVKHQDYPYGIIRPHNFKLATMYKYITGKDLDGAHQAMADVEALVNIFKHPPIWSKRKTLLTRLEWSKESPVSQEEALTVVAEDETCWAPEEALAESAGSFMEADERYQLAEPDPTDKDDEEGIPQQTLPPKEGWITSTTFEGVDSPTKFEEKRRTIIQSPPATRTKDQDEPSIPFGRKGIQHAPGSLNSVPKAFNSVFTQRIMSNVVKRTNEYGSALKGADWKDVTCDDLIDTLSVLWIASCQRRRDGPLLGSLRIH</sequence>
<dbReference type="SMART" id="SM00479">
    <property type="entry name" value="EXOIII"/>
    <property type="match status" value="1"/>
</dbReference>
<dbReference type="EMBL" id="CAKOGP040002363">
    <property type="protein sequence ID" value="CAJ1968106.1"/>
    <property type="molecule type" value="Genomic_DNA"/>
</dbReference>